<reference evidence="4" key="1">
    <citation type="submission" date="2021-01" db="EMBL/GenBank/DDBJ databases">
        <authorList>
            <person name="Li R."/>
            <person name="Bekaert M."/>
        </authorList>
    </citation>
    <scope>NUCLEOTIDE SEQUENCE</scope>
    <source>
        <strain evidence="4">Farmed</strain>
    </source>
</reference>
<dbReference type="EMBL" id="CAHIKZ030000438">
    <property type="protein sequence ID" value="CAE1174552.1"/>
    <property type="molecule type" value="Genomic_DNA"/>
</dbReference>
<feature type="transmembrane region" description="Helical" evidence="2">
    <location>
        <begin position="153"/>
        <end position="171"/>
    </location>
</feature>
<comment type="similarity">
    <text evidence="1">Belongs to the opioid growth factor receptor family.</text>
</comment>
<feature type="domain" description="Opioid growth factor receptor (OGFr) conserved" evidence="3">
    <location>
        <begin position="174"/>
        <end position="299"/>
    </location>
</feature>
<evidence type="ECO:0000256" key="2">
    <source>
        <dbReference type="SAM" id="Phobius"/>
    </source>
</evidence>
<accession>A0A812BCI4</accession>
<dbReference type="GO" id="GO:0016020">
    <property type="term" value="C:membrane"/>
    <property type="evidence" value="ECO:0007669"/>
    <property type="project" value="InterPro"/>
</dbReference>
<feature type="transmembrane region" description="Helical" evidence="2">
    <location>
        <begin position="15"/>
        <end position="35"/>
    </location>
</feature>
<feature type="transmembrane region" description="Helical" evidence="2">
    <location>
        <begin position="122"/>
        <end position="147"/>
    </location>
</feature>
<dbReference type="Proteomes" id="UP000597762">
    <property type="component" value="Unassembled WGS sequence"/>
</dbReference>
<dbReference type="OrthoDB" id="9030204at2759"/>
<dbReference type="GO" id="GO:0140625">
    <property type="term" value="F:opioid growth factor receptor activity"/>
    <property type="evidence" value="ECO:0007669"/>
    <property type="project" value="InterPro"/>
</dbReference>
<sequence length="321" mass="36935">MCHKISQSHINNFSIYQSLLSLIFLFPLISLTLLLHTHTLSLFLPLFSSISDFPLSIDLSLSLFFYTHTHSLTLSLPLCLYHPEILTRTLRYTLTVALALYFSLSIFLTHSLKSVTHSQAHTLSLIITLNFILTYTVTLSLCLSLSLSVSVSLSLSLSISLAITHIFSTAWKCCNEIKFEPDGDFIEDVLEWTGKYDLLEHNRAYIQWLFPRKNTVRNTHAFPLTNEEAKIIRETPKLKERVKRAFVMMLEFYGMILTSHGQFELSLNAEERLQKLNTFNNHNFYRISRILDSLQLLGHGDLILPHIHPSYTQIQLDCNSQ</sequence>
<evidence type="ECO:0000256" key="1">
    <source>
        <dbReference type="ARBA" id="ARBA00010365"/>
    </source>
</evidence>
<keyword evidence="2" id="KW-0472">Membrane</keyword>
<gene>
    <name evidence="4" type="ORF">SPHA_13150</name>
</gene>
<dbReference type="AlphaFoldDB" id="A0A812BCI4"/>
<dbReference type="PANTHER" id="PTHR14015:SF2">
    <property type="entry name" value="OPIOID GROWTH FACTOR RECEPTOR (OGFR) CONSERVED DOMAIN-CONTAINING PROTEIN"/>
    <property type="match status" value="1"/>
</dbReference>
<name>A0A812BCI4_ACAPH</name>
<keyword evidence="2" id="KW-1133">Transmembrane helix</keyword>
<organism evidence="4 5">
    <name type="scientific">Acanthosepion pharaonis</name>
    <name type="common">Pharaoh cuttlefish</name>
    <name type="synonym">Sepia pharaonis</name>
    <dbReference type="NCBI Taxonomy" id="158019"/>
    <lineage>
        <taxon>Eukaryota</taxon>
        <taxon>Metazoa</taxon>
        <taxon>Spiralia</taxon>
        <taxon>Lophotrochozoa</taxon>
        <taxon>Mollusca</taxon>
        <taxon>Cephalopoda</taxon>
        <taxon>Coleoidea</taxon>
        <taxon>Decapodiformes</taxon>
        <taxon>Sepiida</taxon>
        <taxon>Sepiina</taxon>
        <taxon>Sepiidae</taxon>
        <taxon>Acanthosepion</taxon>
    </lineage>
</organism>
<keyword evidence="2" id="KW-0812">Transmembrane</keyword>
<evidence type="ECO:0000313" key="4">
    <source>
        <dbReference type="EMBL" id="CAE1174552.1"/>
    </source>
</evidence>
<evidence type="ECO:0000259" key="3">
    <source>
        <dbReference type="Pfam" id="PF04664"/>
    </source>
</evidence>
<dbReference type="InterPro" id="IPR039574">
    <property type="entry name" value="OGFr"/>
</dbReference>
<dbReference type="Pfam" id="PF04664">
    <property type="entry name" value="OGFr_N"/>
    <property type="match status" value="1"/>
</dbReference>
<evidence type="ECO:0000313" key="5">
    <source>
        <dbReference type="Proteomes" id="UP000597762"/>
    </source>
</evidence>
<proteinExistence type="inferred from homology"/>
<keyword evidence="5" id="KW-1185">Reference proteome</keyword>
<comment type="caution">
    <text evidence="4">The sequence shown here is derived from an EMBL/GenBank/DDBJ whole genome shotgun (WGS) entry which is preliminary data.</text>
</comment>
<dbReference type="InterPro" id="IPR006757">
    <property type="entry name" value="OGF_rcpt"/>
</dbReference>
<feature type="transmembrane region" description="Helical" evidence="2">
    <location>
        <begin position="90"/>
        <end position="110"/>
    </location>
</feature>
<protein>
    <recommendedName>
        <fullName evidence="3">Opioid growth factor receptor (OGFr) conserved domain-containing protein</fullName>
    </recommendedName>
</protein>
<dbReference type="PANTHER" id="PTHR14015">
    <property type="entry name" value="OPIOID GROWTH FACTOR RECEPTOR OGFR ZETA-TYPE OPIOID RECEPTOR"/>
    <property type="match status" value="1"/>
</dbReference>